<evidence type="ECO:0000313" key="3">
    <source>
        <dbReference type="Proteomes" id="UP001157381"/>
    </source>
</evidence>
<reference evidence="2 3" key="1">
    <citation type="journal article" date="2022" name="Virus Genes">
        <title>The complete genome sequence of an alphabaculovirus from the brown tussock moth, Olene mendosa Hubner, expands our knowledge of lymantriine baculovirus diversity and evolution.</title>
        <authorList>
            <person name="Harrison R.L."/>
            <person name="Rowley D.L."/>
        </authorList>
    </citation>
    <scope>NUCLEOTIDE SEQUENCE [LARGE SCALE GENOMIC DNA]</scope>
    <source>
        <strain evidence="2">435</strain>
    </source>
</reference>
<dbReference type="GeneID" id="80544323"/>
<dbReference type="KEGG" id="vg:80544323"/>
<feature type="compositionally biased region" description="Low complexity" evidence="1">
    <location>
        <begin position="32"/>
        <end position="42"/>
    </location>
</feature>
<feature type="region of interest" description="Disordered" evidence="1">
    <location>
        <begin position="18"/>
        <end position="43"/>
    </location>
</feature>
<evidence type="ECO:0000256" key="1">
    <source>
        <dbReference type="SAM" id="MobiDB-lite"/>
    </source>
</evidence>
<dbReference type="Proteomes" id="UP001157381">
    <property type="component" value="Segment"/>
</dbReference>
<feature type="compositionally biased region" description="Basic residues" evidence="1">
    <location>
        <begin position="21"/>
        <end position="31"/>
    </location>
</feature>
<keyword evidence="3" id="KW-1185">Reference proteome</keyword>
<name>A0AAX3AUR2_9ABAC</name>
<dbReference type="EMBL" id="MZ766431">
    <property type="protein sequence ID" value="UOQ18928.1"/>
    <property type="molecule type" value="Genomic_DNA"/>
</dbReference>
<accession>A0AAX3AUR2</accession>
<evidence type="ECO:0000313" key="2">
    <source>
        <dbReference type="EMBL" id="UOQ18928.1"/>
    </source>
</evidence>
<protein>
    <submittedName>
        <fullName evidence="2">Uncharacterized protein</fullName>
    </submittedName>
</protein>
<organism evidence="2 3">
    <name type="scientific">Olene mendosa nucleopolyhedrovirus</name>
    <dbReference type="NCBI Taxonomy" id="2933796"/>
    <lineage>
        <taxon>Viruses</taxon>
        <taxon>Viruses incertae sedis</taxon>
        <taxon>Naldaviricetes</taxon>
        <taxon>Lefavirales</taxon>
        <taxon>Baculoviridae</taxon>
        <taxon>Alphabaculovirus</taxon>
        <taxon>Alphabaculovirus olmendosae</taxon>
    </lineage>
</organism>
<dbReference type="RefSeq" id="YP_010805429.1">
    <property type="nucleotide sequence ID" value="NC_077147.1"/>
</dbReference>
<proteinExistence type="predicted"/>
<sequence>MERSHSSSDTGEHCYSLLDTKKRRKRSKRSRVLSSSSSTFSTPPFKVRRNELLVYQQKNDFDMVPDATFNKIANCLSLSDYLSLYQAYQRTSSSRITLVDGSDQFNINNYCYEMYRPVQH</sequence>